<dbReference type="Gene3D" id="3.40.50.2000">
    <property type="entry name" value="Glycogen Phosphorylase B"/>
    <property type="match status" value="1"/>
</dbReference>
<organism evidence="1">
    <name type="scientific">marine sediment metagenome</name>
    <dbReference type="NCBI Taxonomy" id="412755"/>
    <lineage>
        <taxon>unclassified sequences</taxon>
        <taxon>metagenomes</taxon>
        <taxon>ecological metagenomes</taxon>
    </lineage>
</organism>
<dbReference type="EMBL" id="BARW01016525">
    <property type="protein sequence ID" value="GAI92088.1"/>
    <property type="molecule type" value="Genomic_DNA"/>
</dbReference>
<reference evidence="1" key="1">
    <citation type="journal article" date="2014" name="Front. Microbiol.">
        <title>High frequency of phylogenetically diverse reductive dehalogenase-homologous genes in deep subseafloor sedimentary metagenomes.</title>
        <authorList>
            <person name="Kawai M."/>
            <person name="Futagami T."/>
            <person name="Toyoda A."/>
            <person name="Takaki Y."/>
            <person name="Nishi S."/>
            <person name="Hori S."/>
            <person name="Arai W."/>
            <person name="Tsubouchi T."/>
            <person name="Morono Y."/>
            <person name="Uchiyama I."/>
            <person name="Ito T."/>
            <person name="Fujiyama A."/>
            <person name="Inagaki F."/>
            <person name="Takami H."/>
        </authorList>
    </citation>
    <scope>NUCLEOTIDE SEQUENCE</scope>
    <source>
        <strain evidence="1">Expedition CK06-06</strain>
    </source>
</reference>
<proteinExistence type="predicted"/>
<dbReference type="SUPFAM" id="SSF53756">
    <property type="entry name" value="UDP-Glycosyltransferase/glycogen phosphorylase"/>
    <property type="match status" value="1"/>
</dbReference>
<name>X1SGJ9_9ZZZZ</name>
<gene>
    <name evidence="1" type="ORF">S12H4_28761</name>
</gene>
<evidence type="ECO:0000313" key="1">
    <source>
        <dbReference type="EMBL" id="GAI92088.1"/>
    </source>
</evidence>
<protein>
    <submittedName>
        <fullName evidence="1">Uncharacterized protein</fullName>
    </submittedName>
</protein>
<comment type="caution">
    <text evidence="1">The sequence shown here is derived from an EMBL/GenBank/DDBJ whole genome shotgun (WGS) entry which is preliminary data.</text>
</comment>
<feature type="non-terminal residue" evidence="1">
    <location>
        <position position="1"/>
    </location>
</feature>
<dbReference type="AlphaFoldDB" id="X1SGJ9"/>
<accession>X1SGJ9</accession>
<sequence>DQFYAEGFSLDVNLSHKLKGTDSSRLVFYRGDNVPAKVKDDFQVTPVTSEADLREKWDDHYGVPKGYELPQPAQVKVGAAALKILVISSTVYPVPVRGYSGLEQLCYEWAVEFQKAGHKVALVAPEGSSLPAGMELITTPVMVDESQAYPLYKERLGEFDVIMDNSWLWHTVLAQIEAGDRQLPVIHLYHSDPENQNRIVYMF</sequence>